<reference evidence="6" key="1">
    <citation type="submission" date="2020-04" db="EMBL/GenBank/DDBJ databases">
        <authorList>
            <person name="Chiriac C."/>
            <person name="Salcher M."/>
            <person name="Ghai R."/>
            <person name="Kavagutti S V."/>
        </authorList>
    </citation>
    <scope>NUCLEOTIDE SEQUENCE</scope>
</reference>
<evidence type="ECO:0000259" key="5">
    <source>
        <dbReference type="SMART" id="SM00481"/>
    </source>
</evidence>
<keyword evidence="1" id="KW-0808">Transferase</keyword>
<dbReference type="PANTHER" id="PTHR32294">
    <property type="entry name" value="DNA POLYMERASE III SUBUNIT ALPHA"/>
    <property type="match status" value="1"/>
</dbReference>
<protein>
    <submittedName>
        <fullName evidence="6">DnaE DNA polymerase III, alpha subunit</fullName>
    </submittedName>
</protein>
<dbReference type="SMART" id="SM00481">
    <property type="entry name" value="POLIIIAc"/>
    <property type="match status" value="1"/>
</dbReference>
<dbReference type="InterPro" id="IPR004805">
    <property type="entry name" value="DnaE2/DnaE/PolC"/>
</dbReference>
<dbReference type="InterPro" id="IPR016195">
    <property type="entry name" value="Pol/histidinol_Pase-like"/>
</dbReference>
<dbReference type="InterPro" id="IPR011708">
    <property type="entry name" value="DNA_pol3_alpha_NTPase_dom"/>
</dbReference>
<evidence type="ECO:0000256" key="2">
    <source>
        <dbReference type="ARBA" id="ARBA00022695"/>
    </source>
</evidence>
<proteinExistence type="predicted"/>
<dbReference type="Pfam" id="PF17657">
    <property type="entry name" value="DNA_pol3_finger"/>
    <property type="match status" value="1"/>
</dbReference>
<keyword evidence="4" id="KW-0239">DNA-directed DNA polymerase</keyword>
<accession>A0A6J5M2X7</accession>
<feature type="domain" description="Polymerase/histidinol phosphatase N-terminal" evidence="5">
    <location>
        <begin position="15"/>
        <end position="82"/>
    </location>
</feature>
<dbReference type="GO" id="GO:0008408">
    <property type="term" value="F:3'-5' exonuclease activity"/>
    <property type="evidence" value="ECO:0007669"/>
    <property type="project" value="InterPro"/>
</dbReference>
<dbReference type="Gene3D" id="1.10.150.870">
    <property type="match status" value="1"/>
</dbReference>
<dbReference type="InterPro" id="IPR003141">
    <property type="entry name" value="Pol/His_phosphatase_N"/>
</dbReference>
<evidence type="ECO:0000256" key="1">
    <source>
        <dbReference type="ARBA" id="ARBA00022679"/>
    </source>
</evidence>
<dbReference type="Pfam" id="PF07733">
    <property type="entry name" value="DNA_pol3_alpha"/>
    <property type="match status" value="1"/>
</dbReference>
<evidence type="ECO:0000256" key="4">
    <source>
        <dbReference type="ARBA" id="ARBA00022932"/>
    </source>
</evidence>
<dbReference type="CDD" id="cd04485">
    <property type="entry name" value="DnaE_OBF"/>
    <property type="match status" value="1"/>
</dbReference>
<dbReference type="SUPFAM" id="SSF89550">
    <property type="entry name" value="PHP domain-like"/>
    <property type="match status" value="1"/>
</dbReference>
<dbReference type="GO" id="GO:0003887">
    <property type="term" value="F:DNA-directed DNA polymerase activity"/>
    <property type="evidence" value="ECO:0007669"/>
    <property type="project" value="UniProtKB-KW"/>
</dbReference>
<dbReference type="InterPro" id="IPR004013">
    <property type="entry name" value="PHP_dom"/>
</dbReference>
<organism evidence="6">
    <name type="scientific">uncultured Caudovirales phage</name>
    <dbReference type="NCBI Taxonomy" id="2100421"/>
    <lineage>
        <taxon>Viruses</taxon>
        <taxon>Duplodnaviria</taxon>
        <taxon>Heunggongvirae</taxon>
        <taxon>Uroviricota</taxon>
        <taxon>Caudoviricetes</taxon>
        <taxon>Peduoviridae</taxon>
        <taxon>Maltschvirus</taxon>
        <taxon>Maltschvirus maltsch</taxon>
    </lineage>
</organism>
<evidence type="ECO:0000256" key="3">
    <source>
        <dbReference type="ARBA" id="ARBA00022705"/>
    </source>
</evidence>
<keyword evidence="3" id="KW-0235">DNA replication</keyword>
<evidence type="ECO:0000313" key="6">
    <source>
        <dbReference type="EMBL" id="CAB4138279.1"/>
    </source>
</evidence>
<dbReference type="Pfam" id="PF02811">
    <property type="entry name" value="PHP"/>
    <property type="match status" value="1"/>
</dbReference>
<keyword evidence="2" id="KW-0548">Nucleotidyltransferase</keyword>
<dbReference type="NCBIfam" id="TIGR00594">
    <property type="entry name" value="polc"/>
    <property type="match status" value="1"/>
</dbReference>
<sequence>MNIPTGRAGTKVPIAHLHLHTDHSFLDGVGTSAEYAELAKAAGHTHIAITDHGGLHGLPEHRRACQSLGIKPVYGCELYVADRLEPSEDSDVAGGHDHKADKDYHLVALCQSQSGWSNMLAINHHSVKQGFYRKPRTTHDFVLNNSDGLIVTTACIASKFGRLAIAGRTKELRELMATFRDAMPGRFFCELHLSDLDLQAKANTHLIPIAKELGVPIVWACDVHYACSGDCKRQDEMIAVARRTPVDDPQAFKLSVRSLYYMNAKEAVDHATSIGCPLSRSELIAAIARSSEIASTCNADIYPSGELKPPRFAMPDGRVVADTDATLARVARLGLDRKLAQYPELDRDTYTARLEHELSIINKCKMSAFFLVTLDIVRECRRRGVLVWTRGSGCASLVAAVVGITPIDPIRFGLLFERFVDPSRPGAPDFDLDIAADRRDEIAAWFCQKYGGPNGDCVARIGALSTFGIKSALRDVLFARSANPKLAHELSRISDDLPDEVVAKVESMTIANRDDVIEDAMQAIRSVAPERFRGEIDSNDDSIRAALSFVGRVRGKATHAAGFVASPDPLQNHIPVDRGIGGRSAEVVTAWIEGQAAQHISPTGLMKVDLLGLETVAVVGALLPNGIDCWGIDYENPVVLKELSSGDGHGIHQLAESDQRLASIVKALRPKSVDDLIAAIALYRPGSLQFVETFIRRANGQEHVEAIHPKYDEITKRTYGILVYQEQVMLLLSTLGGMALRDAYGIIKAISKKDAAKIAAAKDGFIAYSTTKASPPLRKDAAERIFGVVYDFAGYSFNAAHAASYGVLSWITAMLRATRRDDFFLSLLNRTPNQSAKRADADRKLALTMKAAESLGCRIRPPMVGTSSDRWTIDRSGIRAPLCVLLGVSETSAKAISDAAKSAIATPDPFCEFIRWALSHKKLCNSKSLDSLACSGALRSLLLKSYASIPSGEQAWALSIDAIAMLKEAKAKPTHVASMMSSIVNNPNHDCRTTIADPELFSIFEAKALGFSHWVSPWKINSRIDKVRALVAAGRLRSPNDRGPGRRAFLVSSVRNHKDKRGRTMGFLTLQPHIGSPMRATCFSGSWKPFAAVAKPGSVIIFSCSIERDGQVLVANEPKPVSVDRISADLIASISPRN</sequence>
<dbReference type="Gene3D" id="3.20.20.140">
    <property type="entry name" value="Metal-dependent hydrolases"/>
    <property type="match status" value="1"/>
</dbReference>
<dbReference type="EMBL" id="LR796342">
    <property type="protein sequence ID" value="CAB4138279.1"/>
    <property type="molecule type" value="Genomic_DNA"/>
</dbReference>
<dbReference type="InterPro" id="IPR040982">
    <property type="entry name" value="DNA_pol3_finger"/>
</dbReference>
<dbReference type="GO" id="GO:0006260">
    <property type="term" value="P:DNA replication"/>
    <property type="evidence" value="ECO:0007669"/>
    <property type="project" value="UniProtKB-KW"/>
</dbReference>
<gene>
    <name evidence="6" type="ORF">UFOVP329_41</name>
</gene>
<name>A0A6J5M2X7_9CAUD</name>